<dbReference type="EMBL" id="JN689218">
    <property type="protein sequence ID" value="AEP94974.1"/>
    <property type="molecule type" value="Genomic_DNA"/>
</dbReference>
<protein>
    <submittedName>
        <fullName evidence="2">Uncharacterized protein</fullName>
    </submittedName>
</protein>
<keyword evidence="2" id="KW-0614">Plasmid</keyword>
<keyword evidence="1" id="KW-1133">Transmembrane helix</keyword>
<gene>
    <name evidence="2" type="ORF">pMini_001</name>
</gene>
<keyword evidence="1" id="KW-0812">Transmembrane</keyword>
<sequence length="64" mass="8079">MVNFFNSYLYFNILNLNIYFLYQFFNFIKKLSGFICSFFFIKKWTFMDTFLRDFFIKKSSFFFS</sequence>
<evidence type="ECO:0000256" key="1">
    <source>
        <dbReference type="SAM" id="Phobius"/>
    </source>
</evidence>
<evidence type="ECO:0000313" key="2">
    <source>
        <dbReference type="EMBL" id="AEP94974.1"/>
    </source>
</evidence>
<reference evidence="2" key="1">
    <citation type="journal article" date="2011" name="MBio">
        <title>Necrotic Enteritis-Derived Clostridium perfringens Strain with Three Closely Related Independently Conjugative Toxin and Antibiotic Resistance Plasmids.</title>
        <authorList>
            <person name="Bannam T.L."/>
            <person name="Yan X.X."/>
            <person name="Harrison P.F."/>
            <person name="Seemann T."/>
            <person name="Keyburn A.L."/>
            <person name="Stubenrauch C."/>
            <person name="Weeramantri L.H."/>
            <person name="Cheung J.K."/>
            <person name="McClane B.A."/>
            <person name="Boyce J.D."/>
            <person name="Moore R.J."/>
            <person name="Rood J.I."/>
        </authorList>
    </citation>
    <scope>NUCLEOTIDE SEQUENCE</scope>
    <source>
        <strain evidence="2">EHE-NE18</strain>
        <plasmid evidence="2">pJIR3843</plasmid>
    </source>
</reference>
<feature type="transmembrane region" description="Helical" evidence="1">
    <location>
        <begin position="20"/>
        <end position="41"/>
    </location>
</feature>
<dbReference type="AlphaFoldDB" id="G5DSD3"/>
<proteinExistence type="predicted"/>
<keyword evidence="1" id="KW-0472">Membrane</keyword>
<organism evidence="2">
    <name type="scientific">Clostridium perfringens</name>
    <dbReference type="NCBI Taxonomy" id="1502"/>
    <lineage>
        <taxon>Bacteria</taxon>
        <taxon>Bacillati</taxon>
        <taxon>Bacillota</taxon>
        <taxon>Clostridia</taxon>
        <taxon>Eubacteriales</taxon>
        <taxon>Clostridiaceae</taxon>
        <taxon>Clostridium</taxon>
    </lineage>
</organism>
<accession>G5DSD3</accession>
<geneLocation type="plasmid" evidence="2">
    <name>pJIR3843</name>
</geneLocation>
<name>G5DSD3_CLOPF</name>